<dbReference type="SUPFAM" id="SSF52743">
    <property type="entry name" value="Subtilisin-like"/>
    <property type="match status" value="1"/>
</dbReference>
<feature type="region of interest" description="Disordered" evidence="1">
    <location>
        <begin position="34"/>
        <end position="118"/>
    </location>
</feature>
<dbReference type="GO" id="GO:0006508">
    <property type="term" value="P:proteolysis"/>
    <property type="evidence" value="ECO:0007669"/>
    <property type="project" value="UniProtKB-KW"/>
</dbReference>
<dbReference type="InterPro" id="IPR036852">
    <property type="entry name" value="Peptidase_S8/S53_dom_sf"/>
</dbReference>
<feature type="compositionally biased region" description="Pro residues" evidence="1">
    <location>
        <begin position="48"/>
        <end position="86"/>
    </location>
</feature>
<organism evidence="2 3">
    <name type="scientific">Bordetella trematum</name>
    <dbReference type="NCBI Taxonomy" id="123899"/>
    <lineage>
        <taxon>Bacteria</taxon>
        <taxon>Pseudomonadati</taxon>
        <taxon>Pseudomonadota</taxon>
        <taxon>Betaproteobacteria</taxon>
        <taxon>Burkholderiales</taxon>
        <taxon>Alcaligenaceae</taxon>
        <taxon>Bordetella</taxon>
    </lineage>
</organism>
<name>A0A157SSD8_9BORD</name>
<dbReference type="PATRIC" id="fig|123899.6.peg.3510"/>
<dbReference type="EMBL" id="LT546645">
    <property type="protein sequence ID" value="SAI73053.1"/>
    <property type="molecule type" value="Genomic_DNA"/>
</dbReference>
<sequence>MSQSVFRPSPLRFHRGHRAALLLSCMTLSACGGGGGGSGSGVVANAPPALPPAAPLQPPPAAPLMPAPAPGEAPIPPAPPDQPGVPPLDGDADGPAAEAPAIDPPFPPPGEAFPAEDKRANPPALVSMAWERYLLPPMDGHPRPAATRYEVSRLFPDTQAARYNLINLKPARDAGLTGRGVRVGVVDNGVRIGPPPRSTWTLTKAAITTTASRAPTAAPPRAIMAPRLPRSWPRRRTSTARC</sequence>
<reference evidence="2 3" key="1">
    <citation type="submission" date="2016-04" db="EMBL/GenBank/DDBJ databases">
        <authorList>
            <consortium name="Pathogen Informatics"/>
        </authorList>
    </citation>
    <scope>NUCLEOTIDE SEQUENCE [LARGE SCALE GENOMIC DNA]</scope>
    <source>
        <strain evidence="2 3">H044680328</strain>
    </source>
</reference>
<keyword evidence="2" id="KW-0378">Hydrolase</keyword>
<proteinExistence type="predicted"/>
<dbReference type="STRING" id="123899.SAMEA3906487_03509"/>
<dbReference type="GO" id="GO:0004252">
    <property type="term" value="F:serine-type endopeptidase activity"/>
    <property type="evidence" value="ECO:0007669"/>
    <property type="project" value="InterPro"/>
</dbReference>
<dbReference type="Proteomes" id="UP000076825">
    <property type="component" value="Chromosome 1"/>
</dbReference>
<dbReference type="PROSITE" id="PS51257">
    <property type="entry name" value="PROKAR_LIPOPROTEIN"/>
    <property type="match status" value="1"/>
</dbReference>
<dbReference type="KEGG" id="btrm:SAMEA390648703509"/>
<evidence type="ECO:0000313" key="2">
    <source>
        <dbReference type="EMBL" id="SAI73053.1"/>
    </source>
</evidence>
<protein>
    <submittedName>
        <fullName evidence="2">Autotransporter serine protease</fullName>
    </submittedName>
</protein>
<feature type="compositionally biased region" description="Pro residues" evidence="1">
    <location>
        <begin position="102"/>
        <end position="111"/>
    </location>
</feature>
<accession>A0A157SSD8</accession>
<keyword evidence="3" id="KW-1185">Reference proteome</keyword>
<evidence type="ECO:0000256" key="1">
    <source>
        <dbReference type="SAM" id="MobiDB-lite"/>
    </source>
</evidence>
<gene>
    <name evidence="2" type="primary">sphB1_1</name>
    <name evidence="2" type="ORF">SAMEA3906487_03509</name>
</gene>
<feature type="compositionally biased region" description="Low complexity" evidence="1">
    <location>
        <begin position="87"/>
        <end position="101"/>
    </location>
</feature>
<evidence type="ECO:0000313" key="3">
    <source>
        <dbReference type="Proteomes" id="UP000076825"/>
    </source>
</evidence>
<keyword evidence="2" id="KW-0645">Protease</keyword>
<dbReference type="AlphaFoldDB" id="A0A157SSD8"/>